<dbReference type="EMBL" id="CP162551">
    <property type="protein sequence ID" value="XDI37334.1"/>
    <property type="molecule type" value="Genomic_DNA"/>
</dbReference>
<reference evidence="1" key="1">
    <citation type="submission" date="2024-07" db="EMBL/GenBank/DDBJ databases">
        <title>Identification and characteristics of an arsenic-resistant bacterial isolate, which belongs to a novel species.</title>
        <authorList>
            <person name="Juszczyk A."/>
            <person name="Kowalczyk A."/>
            <person name="Was K."/>
            <person name="Kosowicz W."/>
            <person name="Budzyn A."/>
            <person name="Latowski D."/>
        </authorList>
    </citation>
    <scope>NUCLEOTIDE SEQUENCE</scope>
    <source>
        <strain evidence="1">As8PL</strain>
    </source>
</reference>
<name>A0AB39BUL2_9BACI</name>
<dbReference type="AlphaFoldDB" id="A0AB39BUL2"/>
<organism evidence="1">
    <name type="scientific">Alkalihalophilus sp. As8PL</name>
    <dbReference type="NCBI Taxonomy" id="3237103"/>
    <lineage>
        <taxon>Bacteria</taxon>
        <taxon>Bacillati</taxon>
        <taxon>Bacillota</taxon>
        <taxon>Bacilli</taxon>
        <taxon>Bacillales</taxon>
        <taxon>Bacillaceae</taxon>
        <taxon>Alkalihalophilus</taxon>
    </lineage>
</organism>
<evidence type="ECO:0000313" key="1">
    <source>
        <dbReference type="EMBL" id="XDI37334.1"/>
    </source>
</evidence>
<proteinExistence type="predicted"/>
<accession>A0AB39BUL2</accession>
<sequence>MTHYQLKCDQRYADVFDRIVVILHDYRKENFRSPTIAQIASMIGDTEEMVLESLEFGKYFSNHSPLLH</sequence>
<dbReference type="RefSeq" id="WP_368504691.1">
    <property type="nucleotide sequence ID" value="NZ_CP162551.1"/>
</dbReference>
<protein>
    <submittedName>
        <fullName evidence="1">Uncharacterized protein</fullName>
    </submittedName>
</protein>
<gene>
    <name evidence="1" type="ORF">AB3N04_03180</name>
</gene>